<keyword evidence="5" id="KW-0547">Nucleotide-binding</keyword>
<dbReference type="PANTHER" id="PTHR24223:SF456">
    <property type="entry name" value="MULTIDRUG RESISTANCE-ASSOCIATED PROTEIN LETHAL(2)03659"/>
    <property type="match status" value="1"/>
</dbReference>
<dbReference type="Pfam" id="PF00664">
    <property type="entry name" value="ABC_membrane"/>
    <property type="match status" value="1"/>
</dbReference>
<evidence type="ECO:0000256" key="3">
    <source>
        <dbReference type="ARBA" id="ARBA00022448"/>
    </source>
</evidence>
<evidence type="ECO:0000256" key="1">
    <source>
        <dbReference type="ARBA" id="ARBA00004141"/>
    </source>
</evidence>
<keyword evidence="6" id="KW-0067">ATP-binding</keyword>
<keyword evidence="4 9" id="KW-0812">Transmembrane</keyword>
<keyword evidence="3" id="KW-0813">Transport</keyword>
<dbReference type="InterPro" id="IPR050173">
    <property type="entry name" value="ABC_transporter_C-like"/>
</dbReference>
<keyword evidence="7 9" id="KW-1133">Transmembrane helix</keyword>
<evidence type="ECO:0000256" key="7">
    <source>
        <dbReference type="ARBA" id="ARBA00022989"/>
    </source>
</evidence>
<sequence>MGGIILNRFSKDINSVDELLPNSVHELICVICMVGGTLVVNMFINFWLTIPTLVLIVVHVIIFRMAMPTIRAAKRLEMIAGSPILSHLDTTVNGLSTIRAFQRGRHFEQNFWDILNRHTSTCFLNFCAIRWMNIAIDSSCALYVCIIIIILLVKSDFSRQGGSNIGLAISMTLILNRNVQSVVRCCIDTASYVSPLLCPYVGCMYCGSLFCRHGQLVWQIIAVERLLEYADLPDKEAQDPPEPPPQGWPDQGAVEFRHVYLRYKPEDEPVLKDVCLRFRPGEKVNPRHSLSHICNIGVVGRTGAGKSSLIASLFRLAEPTGKVVIDGVATSDVGLKQLRRSISIIPQTPFLFTTSLRQNLDLFGDHDDKILWDVLQEFLPYLDALGSGLHSSVSQVQLKSLVSGLAGGLDFEIPEGGGSLSLGQRQLVCLARALLRRNRLLVLDEATANLDSQ</sequence>
<evidence type="ECO:0000313" key="12">
    <source>
        <dbReference type="Proteomes" id="UP001235939"/>
    </source>
</evidence>
<dbReference type="Pfam" id="PF00005">
    <property type="entry name" value="ABC_tran"/>
    <property type="match status" value="1"/>
</dbReference>
<evidence type="ECO:0000256" key="5">
    <source>
        <dbReference type="ARBA" id="ARBA00022741"/>
    </source>
</evidence>
<dbReference type="InterPro" id="IPR036640">
    <property type="entry name" value="ABC1_TM_sf"/>
</dbReference>
<evidence type="ECO:0000259" key="10">
    <source>
        <dbReference type="PROSITE" id="PS50929"/>
    </source>
</evidence>
<feature type="transmembrane region" description="Helical" evidence="9">
    <location>
        <begin position="46"/>
        <end position="66"/>
    </location>
</feature>
<feature type="domain" description="ABC transmembrane type-1" evidence="10">
    <location>
        <begin position="1"/>
        <end position="191"/>
    </location>
</feature>
<evidence type="ECO:0000256" key="2">
    <source>
        <dbReference type="ARBA" id="ARBA00009726"/>
    </source>
</evidence>
<feature type="transmembrane region" description="Helical" evidence="9">
    <location>
        <begin position="134"/>
        <end position="153"/>
    </location>
</feature>
<keyword evidence="12" id="KW-1185">Reference proteome</keyword>
<dbReference type="SUPFAM" id="SSF52540">
    <property type="entry name" value="P-loop containing nucleoside triphosphate hydrolases"/>
    <property type="match status" value="1"/>
</dbReference>
<dbReference type="Proteomes" id="UP001235939">
    <property type="component" value="Chromosome 07"/>
</dbReference>
<dbReference type="PROSITE" id="PS50929">
    <property type="entry name" value="ABC_TM1F"/>
    <property type="match status" value="1"/>
</dbReference>
<evidence type="ECO:0000256" key="8">
    <source>
        <dbReference type="ARBA" id="ARBA00023136"/>
    </source>
</evidence>
<evidence type="ECO:0000256" key="4">
    <source>
        <dbReference type="ARBA" id="ARBA00022692"/>
    </source>
</evidence>
<dbReference type="InterPro" id="IPR011527">
    <property type="entry name" value="ABC1_TM_dom"/>
</dbReference>
<dbReference type="InterPro" id="IPR027417">
    <property type="entry name" value="P-loop_NTPase"/>
</dbReference>
<evidence type="ECO:0000313" key="11">
    <source>
        <dbReference type="EMBL" id="UYV69774.1"/>
    </source>
</evidence>
<keyword evidence="8 9" id="KW-0472">Membrane</keyword>
<proteinExistence type="inferred from homology"/>
<dbReference type="PANTHER" id="PTHR24223">
    <property type="entry name" value="ATP-BINDING CASSETTE SUB-FAMILY C"/>
    <property type="match status" value="1"/>
</dbReference>
<gene>
    <name evidence="11" type="ORF">LAZ67_7000705</name>
</gene>
<evidence type="ECO:0000256" key="9">
    <source>
        <dbReference type="SAM" id="Phobius"/>
    </source>
</evidence>
<accession>A0ABY6KMN1</accession>
<name>A0ABY6KMN1_9ARAC</name>
<dbReference type="InterPro" id="IPR003439">
    <property type="entry name" value="ABC_transporter-like_ATP-bd"/>
</dbReference>
<dbReference type="Gene3D" id="3.40.50.300">
    <property type="entry name" value="P-loop containing nucleotide triphosphate hydrolases"/>
    <property type="match status" value="1"/>
</dbReference>
<comment type="similarity">
    <text evidence="2">Belongs to the ABC transporter superfamily. ABCC family. Conjugate transporter (TC 3.A.1.208) subfamily.</text>
</comment>
<dbReference type="Gene3D" id="1.20.1560.10">
    <property type="entry name" value="ABC transporter type 1, transmembrane domain"/>
    <property type="match status" value="1"/>
</dbReference>
<protein>
    <submittedName>
        <fullName evidence="11">ABCC4</fullName>
    </submittedName>
</protein>
<dbReference type="SUPFAM" id="SSF90123">
    <property type="entry name" value="ABC transporter transmembrane region"/>
    <property type="match status" value="1"/>
</dbReference>
<reference evidence="11 12" key="1">
    <citation type="submission" date="2022-01" db="EMBL/GenBank/DDBJ databases">
        <title>A chromosomal length assembly of Cordylochernes scorpioides.</title>
        <authorList>
            <person name="Zeh D."/>
            <person name="Zeh J."/>
        </authorList>
    </citation>
    <scope>NUCLEOTIDE SEQUENCE [LARGE SCALE GENOMIC DNA]</scope>
    <source>
        <strain evidence="11">IN4F17</strain>
        <tissue evidence="11">Whole Body</tissue>
    </source>
</reference>
<evidence type="ECO:0000256" key="6">
    <source>
        <dbReference type="ARBA" id="ARBA00022840"/>
    </source>
</evidence>
<organism evidence="11 12">
    <name type="scientific">Cordylochernes scorpioides</name>
    <dbReference type="NCBI Taxonomy" id="51811"/>
    <lineage>
        <taxon>Eukaryota</taxon>
        <taxon>Metazoa</taxon>
        <taxon>Ecdysozoa</taxon>
        <taxon>Arthropoda</taxon>
        <taxon>Chelicerata</taxon>
        <taxon>Arachnida</taxon>
        <taxon>Pseudoscorpiones</taxon>
        <taxon>Cheliferoidea</taxon>
        <taxon>Chernetidae</taxon>
        <taxon>Cordylochernes</taxon>
    </lineage>
</organism>
<comment type="subcellular location">
    <subcellularLocation>
        <location evidence="1">Membrane</location>
        <topology evidence="1">Multi-pass membrane protein</topology>
    </subcellularLocation>
</comment>
<dbReference type="EMBL" id="CP092869">
    <property type="protein sequence ID" value="UYV69774.1"/>
    <property type="molecule type" value="Genomic_DNA"/>
</dbReference>